<dbReference type="AlphaFoldDB" id="A0A9W6GTT6"/>
<dbReference type="PANTHER" id="PTHR45947:SF3">
    <property type="entry name" value="SULFOQUINOVOSYL TRANSFERASE SQD2"/>
    <property type="match status" value="1"/>
</dbReference>
<accession>A0A9W6GTT6</accession>
<evidence type="ECO:0000313" key="2">
    <source>
        <dbReference type="EMBL" id="GLI92938.1"/>
    </source>
</evidence>
<feature type="domain" description="Glycosyl transferase family 1" evidence="1">
    <location>
        <begin position="201"/>
        <end position="365"/>
    </location>
</feature>
<name>A0A9W6GTT6_9HYPH</name>
<keyword evidence="3" id="KW-1185">Reference proteome</keyword>
<dbReference type="Proteomes" id="UP001144323">
    <property type="component" value="Unassembled WGS sequence"/>
</dbReference>
<dbReference type="GO" id="GO:0016757">
    <property type="term" value="F:glycosyltransferase activity"/>
    <property type="evidence" value="ECO:0007669"/>
    <property type="project" value="InterPro"/>
</dbReference>
<dbReference type="EMBL" id="BSEC01000001">
    <property type="protein sequence ID" value="GLI92938.1"/>
    <property type="molecule type" value="Genomic_DNA"/>
</dbReference>
<gene>
    <name evidence="2" type="ORF">LMG27198_19300</name>
</gene>
<dbReference type="InterPro" id="IPR050194">
    <property type="entry name" value="Glycosyltransferase_grp1"/>
</dbReference>
<protein>
    <submittedName>
        <fullName evidence="2">Glycosyl transferase</fullName>
    </submittedName>
</protein>
<dbReference type="Pfam" id="PF00534">
    <property type="entry name" value="Glycos_transf_1"/>
    <property type="match status" value="1"/>
</dbReference>
<dbReference type="InterPro" id="IPR001296">
    <property type="entry name" value="Glyco_trans_1"/>
</dbReference>
<comment type="caution">
    <text evidence="2">The sequence shown here is derived from an EMBL/GenBank/DDBJ whole genome shotgun (WGS) entry which is preliminary data.</text>
</comment>
<proteinExistence type="predicted"/>
<dbReference type="Gene3D" id="3.40.50.2000">
    <property type="entry name" value="Glycogen Phosphorylase B"/>
    <property type="match status" value="2"/>
</dbReference>
<dbReference type="SUPFAM" id="SSF53756">
    <property type="entry name" value="UDP-Glycosyltransferase/glycogen phosphorylase"/>
    <property type="match status" value="1"/>
</dbReference>
<dbReference type="PANTHER" id="PTHR45947">
    <property type="entry name" value="SULFOQUINOVOSYL TRANSFERASE SQD2"/>
    <property type="match status" value="1"/>
</dbReference>
<organism evidence="2 3">
    <name type="scientific">Methylocystis echinoides</name>
    <dbReference type="NCBI Taxonomy" id="29468"/>
    <lineage>
        <taxon>Bacteria</taxon>
        <taxon>Pseudomonadati</taxon>
        <taxon>Pseudomonadota</taxon>
        <taxon>Alphaproteobacteria</taxon>
        <taxon>Hyphomicrobiales</taxon>
        <taxon>Methylocystaceae</taxon>
        <taxon>Methylocystis</taxon>
    </lineage>
</organism>
<evidence type="ECO:0000259" key="1">
    <source>
        <dbReference type="Pfam" id="PF00534"/>
    </source>
</evidence>
<evidence type="ECO:0000313" key="3">
    <source>
        <dbReference type="Proteomes" id="UP001144323"/>
    </source>
</evidence>
<keyword evidence="2" id="KW-0808">Transferase</keyword>
<dbReference type="CDD" id="cd03801">
    <property type="entry name" value="GT4_PimA-like"/>
    <property type="match status" value="1"/>
</dbReference>
<sequence>MFLLFIATLNLRPRAVRLTTKQQKTVVLVQTQAENAGAQEVARQLASGFEKRGWRTRQIFLYRRTESFDHEPNVFFCAPSRPASPLGVLKTLAALHRELRRAAPDVVITLQHYGNIIAAPVARLAGAPRVIANQLSAPEVVPRPVALVDKALGALGVYDHIVVNSAQTEAAYRSYSGSYARRLRRIDHGFIDKSVDLSKVEARARLGLPAEAPLLGCAARLCRLKQLDLAIALLAHDESHHLALAGQGPDRARLEGLAETLGVRSRVHFLGELDKERLGALLAALDCFVFPSAAETFGLAPVEAAQAGAPVVANDIDVLREVLAVDGAPCALFVDATDTPAFAAAVARVLHNPATREALTTAGRRLSNRYPLDAMIDQFMRLMEEPAS</sequence>
<reference evidence="2" key="1">
    <citation type="journal article" date="2023" name="Int. J. Syst. Evol. Microbiol.">
        <title>Methylocystis iwaonis sp. nov., a type II methane-oxidizing bacterium from surface soil of a rice paddy field in Japan, and emended description of the genus Methylocystis (ex Whittenbury et al. 1970) Bowman et al. 1993.</title>
        <authorList>
            <person name="Kaise H."/>
            <person name="Sawadogo J.B."/>
            <person name="Alam M.S."/>
            <person name="Ueno C."/>
            <person name="Dianou D."/>
            <person name="Shinjo R."/>
            <person name="Asakawa S."/>
        </authorList>
    </citation>
    <scope>NUCLEOTIDE SEQUENCE</scope>
    <source>
        <strain evidence="2">LMG27198</strain>
    </source>
</reference>